<dbReference type="eggNOG" id="COG2746">
    <property type="taxonomic scope" value="Bacteria"/>
</dbReference>
<dbReference type="PANTHER" id="PTHR11104:SF0">
    <property type="entry name" value="SPBETA PROPHAGE-DERIVED AMINOGLYCOSIDE N(3')-ACETYLTRANSFERASE-LIKE PROTEIN YOKD"/>
    <property type="match status" value="1"/>
</dbReference>
<dbReference type="STRING" id="1423754.FC39_GL000849"/>
<dbReference type="Pfam" id="PF02522">
    <property type="entry name" value="Antibiotic_NAT"/>
    <property type="match status" value="1"/>
</dbReference>
<accession>A0A0R1YCP6</accession>
<sequence length="274" mass="31109">MSENLIETVVTKNDLKEAFIELGIKSTDSCIVHTAMSKFQFLPGGAETIINTLEETLSDGTLMMPSQVSTNCDPATWEYPPVRKDLIQVIRDSMPPYNPETSATEGLGLTPEYFRSLPDVVRSTHPYLPIAIWGKNAKKIAKKQPLNMPYGFNSPLDYLYKNNGKTIFLGTDYETCTMLHYAESTIHRKIEIYSAATGIDEKGKTTWTKYENVDLDSYDDFNELGKAFEAKYPNEFKSLKLSKGIIKVINLRPLIDFAREWFDQKDRQYGNGID</sequence>
<gene>
    <name evidence="5" type="ORF">FC39_GL000849</name>
</gene>
<dbReference type="Proteomes" id="UP000051223">
    <property type="component" value="Unassembled WGS sequence"/>
</dbReference>
<comment type="similarity">
    <text evidence="1 4">Belongs to the antibiotic N-acetyltransferase family.</text>
</comment>
<reference evidence="5 6" key="1">
    <citation type="journal article" date="2015" name="Genome Announc.">
        <title>Expanding the biotechnology potential of lactobacilli through comparative genomics of 213 strains and associated genera.</title>
        <authorList>
            <person name="Sun Z."/>
            <person name="Harris H.M."/>
            <person name="McCann A."/>
            <person name="Guo C."/>
            <person name="Argimon S."/>
            <person name="Zhang W."/>
            <person name="Yang X."/>
            <person name="Jeffery I.B."/>
            <person name="Cooney J.C."/>
            <person name="Kagawa T.F."/>
            <person name="Liu W."/>
            <person name="Song Y."/>
            <person name="Salvetti E."/>
            <person name="Wrobel A."/>
            <person name="Rasinkangas P."/>
            <person name="Parkhill J."/>
            <person name="Rea M.C."/>
            <person name="O'Sullivan O."/>
            <person name="Ritari J."/>
            <person name="Douillard F.P."/>
            <person name="Paul Ross R."/>
            <person name="Yang R."/>
            <person name="Briner A.E."/>
            <person name="Felis G.E."/>
            <person name="de Vos W.M."/>
            <person name="Barrangou R."/>
            <person name="Klaenhammer T.R."/>
            <person name="Caufield P.W."/>
            <person name="Cui Y."/>
            <person name="Zhang H."/>
            <person name="O'Toole P.W."/>
        </authorList>
    </citation>
    <scope>NUCLEOTIDE SEQUENCE [LARGE SCALE GENOMIC DNA]</scope>
    <source>
        <strain evidence="5 6">DSM 5661</strain>
    </source>
</reference>
<organism evidence="5 6">
    <name type="scientific">Lactobacillus hamsteri DSM 5661 = JCM 6256</name>
    <dbReference type="NCBI Taxonomy" id="1423754"/>
    <lineage>
        <taxon>Bacteria</taxon>
        <taxon>Bacillati</taxon>
        <taxon>Bacillota</taxon>
        <taxon>Bacilli</taxon>
        <taxon>Lactobacillales</taxon>
        <taxon>Lactobacillaceae</taxon>
        <taxon>Lactobacillus</taxon>
    </lineage>
</organism>
<evidence type="ECO:0000256" key="3">
    <source>
        <dbReference type="ARBA" id="ARBA00023315"/>
    </source>
</evidence>
<keyword evidence="3 4" id="KW-0012">Acyltransferase</keyword>
<dbReference type="EC" id="2.3.1.-" evidence="4"/>
<evidence type="ECO:0000313" key="5">
    <source>
        <dbReference type="EMBL" id="KRM40114.1"/>
    </source>
</evidence>
<dbReference type="GO" id="GO:0046677">
    <property type="term" value="P:response to antibiotic"/>
    <property type="evidence" value="ECO:0007669"/>
    <property type="project" value="UniProtKB-KW"/>
</dbReference>
<evidence type="ECO:0000256" key="2">
    <source>
        <dbReference type="ARBA" id="ARBA00022679"/>
    </source>
</evidence>
<dbReference type="EMBL" id="AZGI01000028">
    <property type="protein sequence ID" value="KRM40114.1"/>
    <property type="molecule type" value="Genomic_DNA"/>
</dbReference>
<dbReference type="InterPro" id="IPR003679">
    <property type="entry name" value="Amioglycoside_AcTrfase"/>
</dbReference>
<keyword evidence="4" id="KW-0046">Antibiotic resistance</keyword>
<evidence type="ECO:0000256" key="4">
    <source>
        <dbReference type="RuleBase" id="RU365031"/>
    </source>
</evidence>
<dbReference type="InterPro" id="IPR028345">
    <property type="entry name" value="Antibiotic_NAT-like"/>
</dbReference>
<comment type="caution">
    <text evidence="5">The sequence shown here is derived from an EMBL/GenBank/DDBJ whole genome shotgun (WGS) entry which is preliminary data.</text>
</comment>
<proteinExistence type="inferred from homology"/>
<evidence type="ECO:0000256" key="1">
    <source>
        <dbReference type="ARBA" id="ARBA00006383"/>
    </source>
</evidence>
<dbReference type="PATRIC" id="fig|1423754.3.peg.871"/>
<dbReference type="SUPFAM" id="SSF110710">
    <property type="entry name" value="TTHA0583/YokD-like"/>
    <property type="match status" value="1"/>
</dbReference>
<name>A0A0R1YCP6_9LACO</name>
<dbReference type="RefSeq" id="WP_025080897.1">
    <property type="nucleotide sequence ID" value="NZ_AZGI01000028.1"/>
</dbReference>
<dbReference type="AlphaFoldDB" id="A0A0R1YCP6"/>
<comment type="catalytic activity">
    <reaction evidence="4">
        <text>a 2-deoxystreptamine antibiotic + acetyl-CoA = an N(3)-acetyl-2-deoxystreptamine antibiotic + CoA + H(+)</text>
        <dbReference type="Rhea" id="RHEA:12665"/>
        <dbReference type="ChEBI" id="CHEBI:15378"/>
        <dbReference type="ChEBI" id="CHEBI:57287"/>
        <dbReference type="ChEBI" id="CHEBI:57288"/>
        <dbReference type="ChEBI" id="CHEBI:57921"/>
        <dbReference type="ChEBI" id="CHEBI:77452"/>
        <dbReference type="EC" id="2.3.1.81"/>
    </reaction>
</comment>
<evidence type="ECO:0000313" key="6">
    <source>
        <dbReference type="Proteomes" id="UP000051223"/>
    </source>
</evidence>
<dbReference type="PANTHER" id="PTHR11104">
    <property type="entry name" value="AMINOGLYCOSIDE N3-ACETYLTRANSFERASE"/>
    <property type="match status" value="1"/>
</dbReference>
<keyword evidence="6" id="KW-1185">Reference proteome</keyword>
<dbReference type="GO" id="GO:0046353">
    <property type="term" value="F:aminoglycoside 3-N-acetyltransferase activity"/>
    <property type="evidence" value="ECO:0007669"/>
    <property type="project" value="UniProtKB-EC"/>
</dbReference>
<protein>
    <recommendedName>
        <fullName evidence="4">Aminoglycoside N(3)-acetyltransferase</fullName>
        <ecNumber evidence="4">2.3.1.-</ecNumber>
    </recommendedName>
</protein>
<keyword evidence="2 4" id="KW-0808">Transferase</keyword>
<dbReference type="OrthoDB" id="7330654at2"/>